<evidence type="ECO:0000256" key="8">
    <source>
        <dbReference type="ARBA" id="ARBA00022842"/>
    </source>
</evidence>
<dbReference type="PROSITE" id="PS00154">
    <property type="entry name" value="ATPASE_E1_E2"/>
    <property type="match status" value="1"/>
</dbReference>
<dbReference type="Pfam" id="PF00122">
    <property type="entry name" value="E1-E2_ATPase"/>
    <property type="match status" value="3"/>
</dbReference>
<evidence type="ECO:0000256" key="10">
    <source>
        <dbReference type="ARBA" id="ARBA00022989"/>
    </source>
</evidence>
<proteinExistence type="inferred from homology"/>
<dbReference type="PANTHER" id="PTHR42861">
    <property type="entry name" value="CALCIUM-TRANSPORTING ATPASE"/>
    <property type="match status" value="1"/>
</dbReference>
<comment type="similarity">
    <text evidence="3">Belongs to the cation transport ATPase (P-type) (TC 3.A.3) family. Type IIIA subfamily.</text>
</comment>
<comment type="subcellular location">
    <subcellularLocation>
        <location evidence="2">Membrane</location>
        <topology evidence="2">Multi-pass membrane protein</topology>
    </subcellularLocation>
</comment>
<dbReference type="InterPro" id="IPR018303">
    <property type="entry name" value="ATPase_P-typ_P_site"/>
</dbReference>
<dbReference type="OrthoDB" id="116380at2759"/>
<sequence length="1142" mass="128887">MTDFWQVLRDGRWQDQDASVLVPGDIITIKLGDIMPADARLLEGDSLRIDQAIYFSDELINELHMFFLSALGESLPATKRTGDDVFSGLTCKHREIEAVVIATGDHSLFGKAAHLVNSTEVVGSYFHWDFCICSIAVGMLLEIVVMYPIQHRSFRDGINNLLVLLIGGIPVAMPTVLSVTCNRFTSTLSAGSITKRMRTIQEMDGMDVLCSDNTGTLNRLTVDRNLIEDKEMEKAKSRGKEKVIYANKGKDNASLSLSSILHSPKVSFLQVSLLKLRDFKDRKFMGQQGEHKDLVVKPKYLMAFTDGYDQKKNIDAAVKKLSQNFTILLFHYDGWTIECDEFEWSKRAIHISLQKQTKCLSSRETEERRCTNPHLPPCAAYIAKMVGHGIFYRGISWCGQEKGTFPFLEDKLSACLDWSSSCLHLDGVGMHGVLQTWDLDLDERRERELSDFVELFWVTCGLSEEKTNLIDKVWYPSPGVDPFKQEDFLQLDPEIEFDREPDEIALFVLFRFLSSIEFPLLFLIPMFSRGTRVRKLCVQYYQLRSLIFPIALEWLLFTVFDAKISRLNDLPLPFGRSLEMAVARARCTAVLVPGDIISIKLGDIIPADARLLEGDSRRIGQAIYFSGELINALHMFFLSARTGESLPVTKRTGDEVFSGSTCKHEMPRWNQQPSCAIDWRNTHSHANSIVGHTCNRFTLTLSAEESQPCIFIAELIATPLYSFLLFPIIFFLFLKGAITKRMTAIEEMAGMDVLCGDKTGTLTLNRLTVGRNFIEFFHKDMDKDMVVLLAAQASRLVNQDAIDTCIVSMLADPKDARANISEVHFLPFNPMDKRMAIPYIDSDGNWYRASKGIKGHRNTLLDGCCWHQIAMNLTRKIILNFCEEKEQIAGKVHAIIDKFAERGLQSLGVAIQQTVNIELNKAAEQNRIVVISCQLRRKQVDDLAWELICTPPHRCWAVKGMELKPFRWMSSSKRQMALRLYFLSRPLSPIPIFSLNDITEHVVGMTGDGVNDALALKKADIGIAVADAKDAARSASDIRTYGATNAEPDGLSIRLRVHKRTYGTTNASFMSIFFVVLGPINVLALTWVANEYADICCLHNNLNCLELINLWCYLLVAWFYAPGIDMGIRLSAFHGFDNSKIE</sequence>
<dbReference type="InterPro" id="IPR007877">
    <property type="entry name" value="DUF707"/>
</dbReference>
<keyword evidence="4" id="KW-0597">Phosphoprotein</keyword>
<evidence type="ECO:0000313" key="14">
    <source>
        <dbReference type="EMBL" id="KAF7140597.1"/>
    </source>
</evidence>
<reference evidence="14" key="1">
    <citation type="submission" date="2019-11" db="EMBL/GenBank/DDBJ databases">
        <authorList>
            <person name="Liu Y."/>
            <person name="Hou J."/>
            <person name="Li T.-Q."/>
            <person name="Guan C.-H."/>
            <person name="Wu X."/>
            <person name="Wu H.-Z."/>
            <person name="Ling F."/>
            <person name="Zhang R."/>
            <person name="Shi X.-G."/>
            <person name="Ren J.-P."/>
            <person name="Chen E.-F."/>
            <person name="Sun J.-M."/>
        </authorList>
    </citation>
    <scope>NUCLEOTIDE SEQUENCE</scope>
    <source>
        <strain evidence="14">Adult_tree_wgs_1</strain>
        <tissue evidence="14">Leaves</tissue>
    </source>
</reference>
<keyword evidence="7" id="KW-0067">ATP-binding</keyword>
<comment type="function">
    <text evidence="1">The plasma membrane ATPase of plants and fungi is a hydrogen ion pump. The proton gradient it generates drives the active transport of nutrients by H(+)-symport. The resulting external acidification and/or internal alkinization may mediate growth responses.</text>
</comment>
<evidence type="ECO:0000256" key="11">
    <source>
        <dbReference type="ARBA" id="ARBA00023136"/>
    </source>
</evidence>
<dbReference type="GO" id="GO:0016020">
    <property type="term" value="C:membrane"/>
    <property type="evidence" value="ECO:0007669"/>
    <property type="project" value="UniProtKB-SubCell"/>
</dbReference>
<keyword evidence="9" id="KW-1278">Translocase</keyword>
<feature type="transmembrane region" description="Helical" evidence="12">
    <location>
        <begin position="1069"/>
        <end position="1088"/>
    </location>
</feature>
<feature type="domain" description="P-type ATPase A" evidence="13">
    <location>
        <begin position="590"/>
        <end position="663"/>
    </location>
</feature>
<feature type="transmembrane region" description="Helical" evidence="12">
    <location>
        <begin position="1108"/>
        <end position="1128"/>
    </location>
</feature>
<evidence type="ECO:0000256" key="3">
    <source>
        <dbReference type="ARBA" id="ARBA00008804"/>
    </source>
</evidence>
<feature type="transmembrane region" description="Helical" evidence="12">
    <location>
        <begin position="710"/>
        <end position="734"/>
    </location>
</feature>
<dbReference type="GO" id="GO:0005524">
    <property type="term" value="F:ATP binding"/>
    <property type="evidence" value="ECO:0007669"/>
    <property type="project" value="UniProtKB-KW"/>
</dbReference>
<gene>
    <name evidence="14" type="ORF">RHSIM_Rhsim06G0126700</name>
</gene>
<keyword evidence="5 12" id="KW-0812">Transmembrane</keyword>
<evidence type="ECO:0000256" key="7">
    <source>
        <dbReference type="ARBA" id="ARBA00022840"/>
    </source>
</evidence>
<dbReference type="AlphaFoldDB" id="A0A834LLQ7"/>
<dbReference type="Gene3D" id="3.40.50.1000">
    <property type="entry name" value="HAD superfamily/HAD-like"/>
    <property type="match status" value="3"/>
</dbReference>
<evidence type="ECO:0000256" key="6">
    <source>
        <dbReference type="ARBA" id="ARBA00022741"/>
    </source>
</evidence>
<dbReference type="PRINTS" id="PR00119">
    <property type="entry name" value="CATATPASE"/>
</dbReference>
<dbReference type="Pfam" id="PF05212">
    <property type="entry name" value="DUF707"/>
    <property type="match status" value="1"/>
</dbReference>
<dbReference type="InterPro" id="IPR059000">
    <property type="entry name" value="ATPase_P-type_domA"/>
</dbReference>
<dbReference type="FunFam" id="2.70.150.10:FF:000042">
    <property type="entry name" value="Plasma membrane ATPase"/>
    <property type="match status" value="2"/>
</dbReference>
<keyword evidence="10 12" id="KW-1133">Transmembrane helix</keyword>
<evidence type="ECO:0000313" key="15">
    <source>
        <dbReference type="Proteomes" id="UP000626092"/>
    </source>
</evidence>
<evidence type="ECO:0000256" key="4">
    <source>
        <dbReference type="ARBA" id="ARBA00022553"/>
    </source>
</evidence>
<evidence type="ECO:0000256" key="9">
    <source>
        <dbReference type="ARBA" id="ARBA00022967"/>
    </source>
</evidence>
<dbReference type="InterPro" id="IPR023299">
    <property type="entry name" value="ATPase_P-typ_cyto_dom_N"/>
</dbReference>
<feature type="transmembrane region" description="Helical" evidence="12">
    <location>
        <begin position="161"/>
        <end position="179"/>
    </location>
</feature>
<dbReference type="SUPFAM" id="SSF81653">
    <property type="entry name" value="Calcium ATPase, transduction domain A"/>
    <property type="match status" value="2"/>
</dbReference>
<name>A0A834LLQ7_RHOSS</name>
<dbReference type="SUPFAM" id="SSF56784">
    <property type="entry name" value="HAD-like"/>
    <property type="match status" value="1"/>
</dbReference>
<keyword evidence="6" id="KW-0547">Nucleotide-binding</keyword>
<dbReference type="Gene3D" id="3.40.1110.10">
    <property type="entry name" value="Calcium-transporting ATPase, cytoplasmic domain N"/>
    <property type="match status" value="2"/>
</dbReference>
<dbReference type="Gene3D" id="2.70.150.10">
    <property type="entry name" value="Calcium-transporting ATPase, cytoplasmic transduction domain A"/>
    <property type="match status" value="2"/>
</dbReference>
<dbReference type="InterPro" id="IPR008250">
    <property type="entry name" value="ATPase_P-typ_transduc_dom_A_sf"/>
</dbReference>
<evidence type="ECO:0000256" key="12">
    <source>
        <dbReference type="SAM" id="Phobius"/>
    </source>
</evidence>
<comment type="caution">
    <text evidence="14">The sequence shown here is derived from an EMBL/GenBank/DDBJ whole genome shotgun (WGS) entry which is preliminary data.</text>
</comment>
<protein>
    <recommendedName>
        <fullName evidence="13">P-type ATPase A domain-containing protein</fullName>
    </recommendedName>
</protein>
<dbReference type="InterPro" id="IPR036412">
    <property type="entry name" value="HAD-like_sf"/>
</dbReference>
<feature type="domain" description="P-type ATPase A" evidence="13">
    <location>
        <begin position="72"/>
        <end position="116"/>
    </location>
</feature>
<feature type="domain" description="P-type ATPase A" evidence="13">
    <location>
        <begin position="6"/>
        <end position="53"/>
    </location>
</feature>
<dbReference type="InterPro" id="IPR023214">
    <property type="entry name" value="HAD_sf"/>
</dbReference>
<accession>A0A834LLQ7</accession>
<evidence type="ECO:0000256" key="5">
    <source>
        <dbReference type="ARBA" id="ARBA00022692"/>
    </source>
</evidence>
<dbReference type="Gene3D" id="1.20.1110.10">
    <property type="entry name" value="Calcium-transporting ATPase, transmembrane domain"/>
    <property type="match status" value="2"/>
</dbReference>
<keyword evidence="8" id="KW-0460">Magnesium</keyword>
<dbReference type="Proteomes" id="UP000626092">
    <property type="component" value="Unassembled WGS sequence"/>
</dbReference>
<evidence type="ECO:0000259" key="13">
    <source>
        <dbReference type="Pfam" id="PF00122"/>
    </source>
</evidence>
<dbReference type="EMBL" id="WJXA01000006">
    <property type="protein sequence ID" value="KAF7140597.1"/>
    <property type="molecule type" value="Genomic_DNA"/>
</dbReference>
<feature type="transmembrane region" description="Helical" evidence="12">
    <location>
        <begin position="125"/>
        <end position="149"/>
    </location>
</feature>
<evidence type="ECO:0000256" key="2">
    <source>
        <dbReference type="ARBA" id="ARBA00004141"/>
    </source>
</evidence>
<evidence type="ECO:0000256" key="1">
    <source>
        <dbReference type="ARBA" id="ARBA00003417"/>
    </source>
</evidence>
<organism evidence="14 15">
    <name type="scientific">Rhododendron simsii</name>
    <name type="common">Sims's rhododendron</name>
    <dbReference type="NCBI Taxonomy" id="118357"/>
    <lineage>
        <taxon>Eukaryota</taxon>
        <taxon>Viridiplantae</taxon>
        <taxon>Streptophyta</taxon>
        <taxon>Embryophyta</taxon>
        <taxon>Tracheophyta</taxon>
        <taxon>Spermatophyta</taxon>
        <taxon>Magnoliopsida</taxon>
        <taxon>eudicotyledons</taxon>
        <taxon>Gunneridae</taxon>
        <taxon>Pentapetalae</taxon>
        <taxon>asterids</taxon>
        <taxon>Ericales</taxon>
        <taxon>Ericaceae</taxon>
        <taxon>Ericoideae</taxon>
        <taxon>Rhodoreae</taxon>
        <taxon>Rhododendron</taxon>
    </lineage>
</organism>
<keyword evidence="15" id="KW-1185">Reference proteome</keyword>
<keyword evidence="11 12" id="KW-0472">Membrane</keyword>